<name>A0A8S5UFH7_9CAUD</name>
<reference evidence="1" key="1">
    <citation type="journal article" date="2021" name="Proc. Natl. Acad. Sci. U.S.A.">
        <title>A Catalog of Tens of Thousands of Viruses from Human Metagenomes Reveals Hidden Associations with Chronic Diseases.</title>
        <authorList>
            <person name="Tisza M.J."/>
            <person name="Buck C.B."/>
        </authorList>
    </citation>
    <scope>NUCLEOTIDE SEQUENCE</scope>
    <source>
        <strain evidence="1">CtcyQ27</strain>
    </source>
</reference>
<evidence type="ECO:0000313" key="1">
    <source>
        <dbReference type="EMBL" id="DAF93247.1"/>
    </source>
</evidence>
<organism evidence="1">
    <name type="scientific">Myoviridae sp. ctcyQ27</name>
    <dbReference type="NCBI Taxonomy" id="2825139"/>
    <lineage>
        <taxon>Viruses</taxon>
        <taxon>Duplodnaviria</taxon>
        <taxon>Heunggongvirae</taxon>
        <taxon>Uroviricota</taxon>
        <taxon>Caudoviricetes</taxon>
    </lineage>
</organism>
<accession>A0A8S5UFH7</accession>
<protein>
    <submittedName>
        <fullName evidence="1">Uncharacterized protein</fullName>
    </submittedName>
</protein>
<dbReference type="EMBL" id="BK016080">
    <property type="protein sequence ID" value="DAF93247.1"/>
    <property type="molecule type" value="Genomic_DNA"/>
</dbReference>
<proteinExistence type="predicted"/>
<sequence>MNVNREVIEPNQYSFIREYNDKNRPQFNPELFNRSDDAIIEVLKKVILSIERDRYFVIKVMNFSVVDDYQQIRILLREQEKFKSKNKNKQKIDDKYNYIPLKDSDIRLLIVDYYLEVPNPKEGSPRSKNLRVLIEVPKIVDKYYFRIFGNIYSSLYQVVDGSTYNNSNSANPKSQNIAFKTLFMASRIYRYIEKLKMTNGETKECIWYMSNIFKKNCPLMRYLLARFGFYQTCQLLKVNDLYISDHDIEKDDYYTVKKNNMYISLPKYIYDNDPVAQSLMYTVYNSVSRETSLNNVYTLEYWIAVLGDSYNNKTVEKGLNVLDSLESILDIPTQENLKLPEECKKNIYDIIIWILREFNELRKKDNLDISTKRIRYEEYFGAIYAIKLATGLYRISDEASKLQIDRLEKAIYTFPDFLLKQISKDSLVNYNNSVNDMDAITALKFTYKGVSGVGDGNTASIPVNYRQVHPTHLGRLDLDSSTANDPGLSGMLCPMASIHNNFFSDYKEPNNWRAEVDQVLAQYAQLEGLKNALEYQGTINGVNVEEQRLAVIQDTLSSIEKLITPIARINKEIDNIESIPNSIAVAE</sequence>